<evidence type="ECO:0000313" key="3">
    <source>
        <dbReference type="Proteomes" id="UP001596112"/>
    </source>
</evidence>
<feature type="chain" id="PRO_5046911135" description="Secreted protein" evidence="1">
    <location>
        <begin position="24"/>
        <end position="108"/>
    </location>
</feature>
<gene>
    <name evidence="2" type="ORF">ACFQGO_21665</name>
</gene>
<feature type="signal peptide" evidence="1">
    <location>
        <begin position="1"/>
        <end position="23"/>
    </location>
</feature>
<keyword evidence="1" id="KW-0732">Signal</keyword>
<keyword evidence="3" id="KW-1185">Reference proteome</keyword>
<evidence type="ECO:0000313" key="2">
    <source>
        <dbReference type="EMBL" id="MFC5810077.1"/>
    </source>
</evidence>
<accession>A0ABW1BAQ2</accession>
<dbReference type="RefSeq" id="WP_159770362.1">
    <property type="nucleotide sequence ID" value="NZ_JAQOSL010000003.1"/>
</dbReference>
<comment type="caution">
    <text evidence="2">The sequence shown here is derived from an EMBL/GenBank/DDBJ whole genome shotgun (WGS) entry which is preliminary data.</text>
</comment>
<name>A0ABW1BAQ2_9ACTN</name>
<proteinExistence type="predicted"/>
<dbReference type="EMBL" id="JBHSNZ010000014">
    <property type="protein sequence ID" value="MFC5810077.1"/>
    <property type="molecule type" value="Genomic_DNA"/>
</dbReference>
<evidence type="ECO:0000256" key="1">
    <source>
        <dbReference type="SAM" id="SignalP"/>
    </source>
</evidence>
<protein>
    <recommendedName>
        <fullName evidence="4">Secreted protein</fullName>
    </recommendedName>
</protein>
<evidence type="ECO:0008006" key="4">
    <source>
        <dbReference type="Google" id="ProtNLM"/>
    </source>
</evidence>
<sequence length="108" mass="11235">MMNIRKLTSLGMTPLVLAGIAVAAPIAGATTASAAPQGCQVGKPDENTGTAICRRGTGQVRVKVTCEDGPTGNTHVVYGPWVGINKTSKVACGAAQRYFVKLVDYQTR</sequence>
<reference evidence="3" key="1">
    <citation type="journal article" date="2019" name="Int. J. Syst. Evol. Microbiol.">
        <title>The Global Catalogue of Microorganisms (GCM) 10K type strain sequencing project: providing services to taxonomists for standard genome sequencing and annotation.</title>
        <authorList>
            <consortium name="The Broad Institute Genomics Platform"/>
            <consortium name="The Broad Institute Genome Sequencing Center for Infectious Disease"/>
            <person name="Wu L."/>
            <person name="Ma J."/>
        </authorList>
    </citation>
    <scope>NUCLEOTIDE SEQUENCE [LARGE SCALE GENOMIC DNA]</scope>
    <source>
        <strain evidence="3">JCM 9918</strain>
    </source>
</reference>
<dbReference type="Proteomes" id="UP001596112">
    <property type="component" value="Unassembled WGS sequence"/>
</dbReference>
<organism evidence="2 3">
    <name type="scientific">Streptomyces heilongjiangensis</name>
    <dbReference type="NCBI Taxonomy" id="945052"/>
    <lineage>
        <taxon>Bacteria</taxon>
        <taxon>Bacillati</taxon>
        <taxon>Actinomycetota</taxon>
        <taxon>Actinomycetes</taxon>
        <taxon>Kitasatosporales</taxon>
        <taxon>Streptomycetaceae</taxon>
        <taxon>Streptomyces</taxon>
    </lineage>
</organism>